<dbReference type="HOGENOM" id="CLU_965047_0_0_1"/>
<reference evidence="2 3" key="2">
    <citation type="journal article" date="2008" name="Nature">
        <title>The Phaeodactylum genome reveals the evolutionary history of diatom genomes.</title>
        <authorList>
            <person name="Bowler C."/>
            <person name="Allen A.E."/>
            <person name="Badger J.H."/>
            <person name="Grimwood J."/>
            <person name="Jabbari K."/>
            <person name="Kuo A."/>
            <person name="Maheswari U."/>
            <person name="Martens C."/>
            <person name="Maumus F."/>
            <person name="Otillar R.P."/>
            <person name="Rayko E."/>
            <person name="Salamov A."/>
            <person name="Vandepoele K."/>
            <person name="Beszteri B."/>
            <person name="Gruber A."/>
            <person name="Heijde M."/>
            <person name="Katinka M."/>
            <person name="Mock T."/>
            <person name="Valentin K."/>
            <person name="Verret F."/>
            <person name="Berges J.A."/>
            <person name="Brownlee C."/>
            <person name="Cadoret J.P."/>
            <person name="Chiovitti A."/>
            <person name="Choi C.J."/>
            <person name="Coesel S."/>
            <person name="De Martino A."/>
            <person name="Detter J.C."/>
            <person name="Durkin C."/>
            <person name="Falciatore A."/>
            <person name="Fournet J."/>
            <person name="Haruta M."/>
            <person name="Huysman M.J."/>
            <person name="Jenkins B.D."/>
            <person name="Jiroutova K."/>
            <person name="Jorgensen R.E."/>
            <person name="Joubert Y."/>
            <person name="Kaplan A."/>
            <person name="Kroger N."/>
            <person name="Kroth P.G."/>
            <person name="La Roche J."/>
            <person name="Lindquist E."/>
            <person name="Lommer M."/>
            <person name="Martin-Jezequel V."/>
            <person name="Lopez P.J."/>
            <person name="Lucas S."/>
            <person name="Mangogna M."/>
            <person name="McGinnis K."/>
            <person name="Medlin L.K."/>
            <person name="Montsant A."/>
            <person name="Oudot-Le Secq M.P."/>
            <person name="Napoli C."/>
            <person name="Obornik M."/>
            <person name="Parker M.S."/>
            <person name="Petit J.L."/>
            <person name="Porcel B.M."/>
            <person name="Poulsen N."/>
            <person name="Robison M."/>
            <person name="Rychlewski L."/>
            <person name="Rynearson T.A."/>
            <person name="Schmutz J."/>
            <person name="Shapiro H."/>
            <person name="Siaut M."/>
            <person name="Stanley M."/>
            <person name="Sussman M.R."/>
            <person name="Taylor A.R."/>
            <person name="Vardi A."/>
            <person name="von Dassow P."/>
            <person name="Vyverman W."/>
            <person name="Willis A."/>
            <person name="Wyrwicz L.S."/>
            <person name="Rokhsar D.S."/>
            <person name="Weissenbach J."/>
            <person name="Armbrust E.V."/>
            <person name="Green B.R."/>
            <person name="Van de Peer Y."/>
            <person name="Grigoriev I.V."/>
        </authorList>
    </citation>
    <scope>NUCLEOTIDE SEQUENCE [LARGE SCALE GENOMIC DNA]</scope>
    <source>
        <strain evidence="2 3">CCMP1335</strain>
    </source>
</reference>
<dbReference type="PaxDb" id="35128-Thaps23954"/>
<feature type="compositionally biased region" description="Basic and acidic residues" evidence="1">
    <location>
        <begin position="271"/>
        <end position="289"/>
    </location>
</feature>
<evidence type="ECO:0000256" key="1">
    <source>
        <dbReference type="SAM" id="MobiDB-lite"/>
    </source>
</evidence>
<dbReference type="Proteomes" id="UP000001449">
    <property type="component" value="Chromosome 9"/>
</dbReference>
<name>B8C812_THAPS</name>
<accession>B8C812</accession>
<dbReference type="EMBL" id="CM000645">
    <property type="protein sequence ID" value="EED90202.1"/>
    <property type="molecule type" value="Genomic_DNA"/>
</dbReference>
<dbReference type="InParanoid" id="B8C812"/>
<gene>
    <name evidence="2" type="ORF">THAPSDRAFT_23954</name>
</gene>
<feature type="region of interest" description="Disordered" evidence="1">
    <location>
        <begin position="1"/>
        <end position="33"/>
    </location>
</feature>
<keyword evidence="3" id="KW-1185">Reference proteome</keyword>
<feature type="non-terminal residue" evidence="2">
    <location>
        <position position="289"/>
    </location>
</feature>
<feature type="compositionally biased region" description="Low complexity" evidence="1">
    <location>
        <begin position="55"/>
        <end position="77"/>
    </location>
</feature>
<reference evidence="2 3" key="1">
    <citation type="journal article" date="2004" name="Science">
        <title>The genome of the diatom Thalassiosira pseudonana: ecology, evolution, and metabolism.</title>
        <authorList>
            <person name="Armbrust E.V."/>
            <person name="Berges J.A."/>
            <person name="Bowler C."/>
            <person name="Green B.R."/>
            <person name="Martinez D."/>
            <person name="Putnam N.H."/>
            <person name="Zhou S."/>
            <person name="Allen A.E."/>
            <person name="Apt K.E."/>
            <person name="Bechner M."/>
            <person name="Brzezinski M.A."/>
            <person name="Chaal B.K."/>
            <person name="Chiovitti A."/>
            <person name="Davis A.K."/>
            <person name="Demarest M.S."/>
            <person name="Detter J.C."/>
            <person name="Glavina T."/>
            <person name="Goodstein D."/>
            <person name="Hadi M.Z."/>
            <person name="Hellsten U."/>
            <person name="Hildebrand M."/>
            <person name="Jenkins B.D."/>
            <person name="Jurka J."/>
            <person name="Kapitonov V.V."/>
            <person name="Kroger N."/>
            <person name="Lau W.W."/>
            <person name="Lane T.W."/>
            <person name="Larimer F.W."/>
            <person name="Lippmeier J.C."/>
            <person name="Lucas S."/>
            <person name="Medina M."/>
            <person name="Montsant A."/>
            <person name="Obornik M."/>
            <person name="Parker M.S."/>
            <person name="Palenik B."/>
            <person name="Pazour G.J."/>
            <person name="Richardson P.M."/>
            <person name="Rynearson T.A."/>
            <person name="Saito M.A."/>
            <person name="Schwartz D.C."/>
            <person name="Thamatrakoln K."/>
            <person name="Valentin K."/>
            <person name="Vardi A."/>
            <person name="Wilkerson F.P."/>
            <person name="Rokhsar D.S."/>
        </authorList>
    </citation>
    <scope>NUCLEOTIDE SEQUENCE [LARGE SCALE GENOMIC DNA]</scope>
    <source>
        <strain evidence="2 3">CCMP1335</strain>
    </source>
</reference>
<feature type="compositionally biased region" description="Low complexity" evidence="1">
    <location>
        <begin position="248"/>
        <end position="269"/>
    </location>
</feature>
<feature type="compositionally biased region" description="Gly residues" evidence="1">
    <location>
        <begin position="226"/>
        <end position="247"/>
    </location>
</feature>
<proteinExistence type="predicted"/>
<feature type="region of interest" description="Disordered" evidence="1">
    <location>
        <begin position="45"/>
        <end position="289"/>
    </location>
</feature>
<protein>
    <submittedName>
        <fullName evidence="2">Uncharacterized protein</fullName>
    </submittedName>
</protein>
<evidence type="ECO:0000313" key="3">
    <source>
        <dbReference type="Proteomes" id="UP000001449"/>
    </source>
</evidence>
<sequence length="289" mass="31348">MPDTRVHPKSAVGQREPPGGWRRMARSTGMSLEDLKQKTAIRLAREGGQADVVVGSSPSSAIDGSGSSDQQQQQQRQQHLHQTMHNQSHPPHHQVYQQQQHQQQYPPPGAGGSHPYSMSPHHHHHPNGGGMMTNATNQYPSYSHYDLPYDSRNYTDSQLGVAGRQQQQQHYHRPTPPQQPPPQYASPSPRMPHHAAVLQDRGSVENRSVDGSSGDPSIGSESGYNSRGGGGGVNWNGSAGGGVGGGSRQSSNVGVQKVVAVKGKQQLQQPRELRSPDGRHTPVKDMNVE</sequence>
<dbReference type="RefSeq" id="XP_002292227.1">
    <property type="nucleotide sequence ID" value="XM_002292191.1"/>
</dbReference>
<dbReference type="GeneID" id="7443518"/>
<evidence type="ECO:0000313" key="2">
    <source>
        <dbReference type="EMBL" id="EED90202.1"/>
    </source>
</evidence>
<organism evidence="2 3">
    <name type="scientific">Thalassiosira pseudonana</name>
    <name type="common">Marine diatom</name>
    <name type="synonym">Cyclotella nana</name>
    <dbReference type="NCBI Taxonomy" id="35128"/>
    <lineage>
        <taxon>Eukaryota</taxon>
        <taxon>Sar</taxon>
        <taxon>Stramenopiles</taxon>
        <taxon>Ochrophyta</taxon>
        <taxon>Bacillariophyta</taxon>
        <taxon>Coscinodiscophyceae</taxon>
        <taxon>Thalassiosirophycidae</taxon>
        <taxon>Thalassiosirales</taxon>
        <taxon>Thalassiosiraceae</taxon>
        <taxon>Thalassiosira</taxon>
    </lineage>
</organism>
<feature type="compositionally biased region" description="Pro residues" evidence="1">
    <location>
        <begin position="174"/>
        <end position="184"/>
    </location>
</feature>
<feature type="compositionally biased region" description="Low complexity" evidence="1">
    <location>
        <begin position="87"/>
        <end position="104"/>
    </location>
</feature>
<dbReference type="KEGG" id="tps:THAPSDRAFT_23954"/>
<dbReference type="AlphaFoldDB" id="B8C812"/>